<dbReference type="EMBL" id="JACHKA010000001">
    <property type="protein sequence ID" value="MBB5987631.1"/>
    <property type="molecule type" value="Genomic_DNA"/>
</dbReference>
<reference evidence="4 5" key="1">
    <citation type="submission" date="2020-08" db="EMBL/GenBank/DDBJ databases">
        <title>Exploring microbial biodiversity for novel pathways involved in the catabolism of aromatic compounds derived from lignin.</title>
        <authorList>
            <person name="Elkins J."/>
        </authorList>
    </citation>
    <scope>NUCLEOTIDE SEQUENCE [LARGE SCALE GENOMIC DNA]</scope>
    <source>
        <strain evidence="4 5">B1D3A</strain>
    </source>
</reference>
<feature type="domain" description="Alpha/beta hydrolase fold-3" evidence="3">
    <location>
        <begin position="106"/>
        <end position="303"/>
    </location>
</feature>
<dbReference type="InterPro" id="IPR029058">
    <property type="entry name" value="AB_hydrolase_fold"/>
</dbReference>
<keyword evidence="5" id="KW-1185">Reference proteome</keyword>
<dbReference type="InterPro" id="IPR013094">
    <property type="entry name" value="AB_hydrolase_3"/>
</dbReference>
<proteinExistence type="inferred from homology"/>
<accession>A0ABR6NK19</accession>
<evidence type="ECO:0000313" key="5">
    <source>
        <dbReference type="Proteomes" id="UP001138540"/>
    </source>
</evidence>
<dbReference type="RefSeq" id="WP_260394963.1">
    <property type="nucleotide sequence ID" value="NZ_JACHKA010000001.1"/>
</dbReference>
<dbReference type="PANTHER" id="PTHR48081">
    <property type="entry name" value="AB HYDROLASE SUPERFAMILY PROTEIN C4A8.06C"/>
    <property type="match status" value="1"/>
</dbReference>
<evidence type="ECO:0000313" key="4">
    <source>
        <dbReference type="EMBL" id="MBB5987631.1"/>
    </source>
</evidence>
<protein>
    <submittedName>
        <fullName evidence="4">Acetyl esterase/lipase</fullName>
    </submittedName>
</protein>
<comment type="caution">
    <text evidence="4">The sequence shown here is derived from an EMBL/GenBank/DDBJ whole genome shotgun (WGS) entry which is preliminary data.</text>
</comment>
<gene>
    <name evidence="4" type="ORF">HNP60_003605</name>
</gene>
<comment type="similarity">
    <text evidence="1">Belongs to the 'GDXG' lipolytic enzyme family.</text>
</comment>
<name>A0ABR6NK19_9SPHN</name>
<dbReference type="SUPFAM" id="SSF53474">
    <property type="entry name" value="alpha/beta-Hydrolases"/>
    <property type="match status" value="1"/>
</dbReference>
<evidence type="ECO:0000256" key="2">
    <source>
        <dbReference type="ARBA" id="ARBA00022801"/>
    </source>
</evidence>
<sequence>MTDPEPPGHIPVSIRARDIAPPLTISPAARQALSEGAAMAMPGWPAPDDMAGWRQRIGASDALWEDMAAPILASAAATVESVSVGGVPCHDCLPERGAAPDGPVYLYIHGGAFVFGGGAYAKALGARNAAALGCRTLSVDYRIPPDHPFPAAPEDCVAVYRALIETIDPARIVIGGGSAGGNLAAVATLMIRDRGLPLPAGTVLLTPEVDLTEAGDSFRTNEDLDVVLKRGLPECNALYAGGHDLADPYLSPLFADFTRGFPPTLVQSGTRDLFLSNSVLIHRKLRQAGIDAELHVWEAMPHGGFGRGEAPENEEINVEVAHFIRRVTAG</sequence>
<organism evidence="4 5">
    <name type="scientific">Sphingobium lignivorans</name>
    <dbReference type="NCBI Taxonomy" id="2735886"/>
    <lineage>
        <taxon>Bacteria</taxon>
        <taxon>Pseudomonadati</taxon>
        <taxon>Pseudomonadota</taxon>
        <taxon>Alphaproteobacteria</taxon>
        <taxon>Sphingomonadales</taxon>
        <taxon>Sphingomonadaceae</taxon>
        <taxon>Sphingobium</taxon>
    </lineage>
</organism>
<dbReference type="Gene3D" id="3.40.50.1820">
    <property type="entry name" value="alpha/beta hydrolase"/>
    <property type="match status" value="1"/>
</dbReference>
<keyword evidence="2" id="KW-0378">Hydrolase</keyword>
<evidence type="ECO:0000256" key="1">
    <source>
        <dbReference type="ARBA" id="ARBA00010515"/>
    </source>
</evidence>
<dbReference type="Pfam" id="PF07859">
    <property type="entry name" value="Abhydrolase_3"/>
    <property type="match status" value="1"/>
</dbReference>
<dbReference type="Proteomes" id="UP001138540">
    <property type="component" value="Unassembled WGS sequence"/>
</dbReference>
<evidence type="ECO:0000259" key="3">
    <source>
        <dbReference type="Pfam" id="PF07859"/>
    </source>
</evidence>
<dbReference type="PANTHER" id="PTHR48081:SF30">
    <property type="entry name" value="ACETYL-HYDROLASE LIPR-RELATED"/>
    <property type="match status" value="1"/>
</dbReference>
<dbReference type="InterPro" id="IPR050300">
    <property type="entry name" value="GDXG_lipolytic_enzyme"/>
</dbReference>